<dbReference type="PROSITE" id="PS50011">
    <property type="entry name" value="PROTEIN_KINASE_DOM"/>
    <property type="match status" value="1"/>
</dbReference>
<evidence type="ECO:0000256" key="3">
    <source>
        <dbReference type="ARBA" id="ARBA00010217"/>
    </source>
</evidence>
<keyword evidence="9 18" id="KW-0418">Kinase</keyword>
<evidence type="ECO:0000256" key="2">
    <source>
        <dbReference type="ARBA" id="ARBA00008536"/>
    </source>
</evidence>
<evidence type="ECO:0000256" key="14">
    <source>
        <dbReference type="ARBA" id="ARBA00023180"/>
    </source>
</evidence>
<evidence type="ECO:0000256" key="1">
    <source>
        <dbReference type="ARBA" id="ARBA00004251"/>
    </source>
</evidence>
<evidence type="ECO:0000256" key="15">
    <source>
        <dbReference type="PROSITE-ProRule" id="PRU10141"/>
    </source>
</evidence>
<dbReference type="PROSITE" id="PS00108">
    <property type="entry name" value="PROTEIN_KINASE_ST"/>
    <property type="match status" value="1"/>
</dbReference>
<dbReference type="InterPro" id="IPR008271">
    <property type="entry name" value="Ser/Thr_kinase_AS"/>
</dbReference>
<evidence type="ECO:0000259" key="17">
    <source>
        <dbReference type="PROSITE" id="PS50011"/>
    </source>
</evidence>
<comment type="caution">
    <text evidence="18">The sequence shown here is derived from an EMBL/GenBank/DDBJ whole genome shotgun (WGS) entry which is preliminary data.</text>
</comment>
<evidence type="ECO:0000256" key="12">
    <source>
        <dbReference type="ARBA" id="ARBA00023136"/>
    </source>
</evidence>
<evidence type="ECO:0000256" key="8">
    <source>
        <dbReference type="ARBA" id="ARBA00022741"/>
    </source>
</evidence>
<dbReference type="FunFam" id="1.10.510.10:FF:000240">
    <property type="entry name" value="Lectin-domain containing receptor kinase A4.3"/>
    <property type="match status" value="1"/>
</dbReference>
<dbReference type="GO" id="GO:0004674">
    <property type="term" value="F:protein serine/threonine kinase activity"/>
    <property type="evidence" value="ECO:0007669"/>
    <property type="project" value="UniProtKB-KW"/>
</dbReference>
<evidence type="ECO:0000313" key="18">
    <source>
        <dbReference type="EMBL" id="KAJ4787763.1"/>
    </source>
</evidence>
<gene>
    <name evidence="18" type="ORF">LUZ62_039009</name>
</gene>
<evidence type="ECO:0000256" key="16">
    <source>
        <dbReference type="RuleBase" id="RU000304"/>
    </source>
</evidence>
<dbReference type="GO" id="GO:0005886">
    <property type="term" value="C:plasma membrane"/>
    <property type="evidence" value="ECO:0007669"/>
    <property type="project" value="UniProtKB-SubCell"/>
</dbReference>
<keyword evidence="4" id="KW-1003">Cell membrane</keyword>
<dbReference type="SMART" id="SM00220">
    <property type="entry name" value="S_TKc"/>
    <property type="match status" value="1"/>
</dbReference>
<comment type="similarity">
    <text evidence="16">Belongs to the protein kinase superfamily.</text>
</comment>
<comment type="similarity">
    <text evidence="3">In the C-terminal section; belongs to the protein kinase superfamily. Ser/Thr protein kinase family.</text>
</comment>
<dbReference type="Proteomes" id="UP001140206">
    <property type="component" value="Chromosome 2"/>
</dbReference>
<comment type="subcellular location">
    <subcellularLocation>
        <location evidence="1">Cell membrane</location>
        <topology evidence="1">Single-pass type I membrane protein</topology>
    </subcellularLocation>
</comment>
<accession>A0AAV8FA93</accession>
<evidence type="ECO:0000256" key="10">
    <source>
        <dbReference type="ARBA" id="ARBA00022840"/>
    </source>
</evidence>
<dbReference type="Gene3D" id="3.30.200.20">
    <property type="entry name" value="Phosphorylase Kinase, domain 1"/>
    <property type="match status" value="1"/>
</dbReference>
<keyword evidence="12" id="KW-0472">Membrane</keyword>
<dbReference type="EMBL" id="JAMFTS010000002">
    <property type="protein sequence ID" value="KAJ4787763.1"/>
    <property type="molecule type" value="Genomic_DNA"/>
</dbReference>
<keyword evidence="16" id="KW-0723">Serine/threonine-protein kinase</keyword>
<organism evidence="18 19">
    <name type="scientific">Rhynchospora pubera</name>
    <dbReference type="NCBI Taxonomy" id="906938"/>
    <lineage>
        <taxon>Eukaryota</taxon>
        <taxon>Viridiplantae</taxon>
        <taxon>Streptophyta</taxon>
        <taxon>Embryophyta</taxon>
        <taxon>Tracheophyta</taxon>
        <taxon>Spermatophyta</taxon>
        <taxon>Magnoliopsida</taxon>
        <taxon>Liliopsida</taxon>
        <taxon>Poales</taxon>
        <taxon>Cyperaceae</taxon>
        <taxon>Cyperoideae</taxon>
        <taxon>Rhynchosporeae</taxon>
        <taxon>Rhynchospora</taxon>
    </lineage>
</organism>
<keyword evidence="10 15" id="KW-0067">ATP-binding</keyword>
<keyword evidence="5" id="KW-0808">Transferase</keyword>
<keyword evidence="14" id="KW-0325">Glycoprotein</keyword>
<comment type="similarity">
    <text evidence="2">In the N-terminal section; belongs to the leguminous lectin family.</text>
</comment>
<dbReference type="InterPro" id="IPR017441">
    <property type="entry name" value="Protein_kinase_ATP_BS"/>
</dbReference>
<evidence type="ECO:0000256" key="13">
    <source>
        <dbReference type="ARBA" id="ARBA00023170"/>
    </source>
</evidence>
<dbReference type="GO" id="GO:0005524">
    <property type="term" value="F:ATP binding"/>
    <property type="evidence" value="ECO:0007669"/>
    <property type="project" value="UniProtKB-UniRule"/>
</dbReference>
<reference evidence="18" key="1">
    <citation type="submission" date="2022-08" db="EMBL/GenBank/DDBJ databases">
        <authorList>
            <person name="Marques A."/>
        </authorList>
    </citation>
    <scope>NUCLEOTIDE SEQUENCE</scope>
    <source>
        <strain evidence="18">RhyPub2mFocal</strain>
        <tissue evidence="18">Leaves</tissue>
    </source>
</reference>
<dbReference type="GO" id="GO:0002229">
    <property type="term" value="P:defense response to oomycetes"/>
    <property type="evidence" value="ECO:0007669"/>
    <property type="project" value="UniProtKB-ARBA"/>
</dbReference>
<dbReference type="InterPro" id="IPR011009">
    <property type="entry name" value="Kinase-like_dom_sf"/>
</dbReference>
<keyword evidence="8 15" id="KW-0547">Nucleotide-binding</keyword>
<keyword evidence="6" id="KW-0812">Transmembrane</keyword>
<dbReference type="Pfam" id="PF00069">
    <property type="entry name" value="Pkinase"/>
    <property type="match status" value="1"/>
</dbReference>
<dbReference type="PANTHER" id="PTHR27007">
    <property type="match status" value="1"/>
</dbReference>
<dbReference type="AlphaFoldDB" id="A0AAV8FA93"/>
<evidence type="ECO:0000256" key="6">
    <source>
        <dbReference type="ARBA" id="ARBA00022692"/>
    </source>
</evidence>
<keyword evidence="11" id="KW-1133">Transmembrane helix</keyword>
<evidence type="ECO:0000256" key="9">
    <source>
        <dbReference type="ARBA" id="ARBA00022777"/>
    </source>
</evidence>
<evidence type="ECO:0000256" key="7">
    <source>
        <dbReference type="ARBA" id="ARBA00022729"/>
    </source>
</evidence>
<evidence type="ECO:0000256" key="11">
    <source>
        <dbReference type="ARBA" id="ARBA00022989"/>
    </source>
</evidence>
<sequence>MGTSLYLLWKKRLTKKIRETDPERHESIDEEFEKGRGPKKFQYDELATATDNFAQKLGEGGSGSVYRGNLEGTQVAIKRVSKAPKYSRKEYISEVQIISQLRHRNLVELIGWCHDHNEFLIVYELMHNGSLDTHLYHKDTVLSWSRRHQIALGLGSALLYLHTEFKKCVLHRDIKPSNVMLDSSFNAKLGDFGVSRLIEHNSAAETLPAGTMGYMAPECLQTGQATTQSDIYSFGVVLLEIACGRRPWVVQDDDIVKKVWHLYGNNSILKAIDSRLNGEYKAQEAMRLLIVGLWCAHPDYTSFN</sequence>
<dbReference type="InterPro" id="IPR000719">
    <property type="entry name" value="Prot_kinase_dom"/>
</dbReference>
<evidence type="ECO:0000256" key="4">
    <source>
        <dbReference type="ARBA" id="ARBA00022475"/>
    </source>
</evidence>
<dbReference type="Gene3D" id="1.10.510.10">
    <property type="entry name" value="Transferase(Phosphotransferase) domain 1"/>
    <property type="match status" value="1"/>
</dbReference>
<feature type="binding site" evidence="15">
    <location>
        <position position="78"/>
    </location>
    <ligand>
        <name>ATP</name>
        <dbReference type="ChEBI" id="CHEBI:30616"/>
    </ligand>
</feature>
<name>A0AAV8FA93_9POAL</name>
<dbReference type="PROSITE" id="PS00107">
    <property type="entry name" value="PROTEIN_KINASE_ATP"/>
    <property type="match status" value="1"/>
</dbReference>
<keyword evidence="13 18" id="KW-0675">Receptor</keyword>
<keyword evidence="7" id="KW-0732">Signal</keyword>
<dbReference type="SUPFAM" id="SSF56112">
    <property type="entry name" value="Protein kinase-like (PK-like)"/>
    <property type="match status" value="1"/>
</dbReference>
<feature type="domain" description="Protein kinase" evidence="17">
    <location>
        <begin position="51"/>
        <end position="300"/>
    </location>
</feature>
<evidence type="ECO:0000313" key="19">
    <source>
        <dbReference type="Proteomes" id="UP001140206"/>
    </source>
</evidence>
<keyword evidence="19" id="KW-1185">Reference proteome</keyword>
<evidence type="ECO:0000256" key="5">
    <source>
        <dbReference type="ARBA" id="ARBA00022679"/>
    </source>
</evidence>
<protein>
    <submittedName>
        <fullName evidence="18">Receptor lectin kinase</fullName>
    </submittedName>
</protein>
<proteinExistence type="inferred from homology"/>
<dbReference type="InterPro" id="IPR050528">
    <property type="entry name" value="L-type_Lectin-RKs"/>
</dbReference>
<dbReference type="FunFam" id="3.30.200.20:FF:000178">
    <property type="entry name" value="serine/threonine-protein kinase PBS1-like"/>
    <property type="match status" value="1"/>
</dbReference>